<evidence type="ECO:0000259" key="1">
    <source>
        <dbReference type="Pfam" id="PF26018"/>
    </source>
</evidence>
<evidence type="ECO:0000313" key="2">
    <source>
        <dbReference type="EMBL" id="MCC2164548.1"/>
    </source>
</evidence>
<proteinExistence type="predicted"/>
<dbReference type="AlphaFoldDB" id="A0AAE3AMM0"/>
<dbReference type="Pfam" id="PF26018">
    <property type="entry name" value="BSH_RND_rel"/>
    <property type="match status" value="1"/>
</dbReference>
<evidence type="ECO:0000313" key="3">
    <source>
        <dbReference type="Proteomes" id="UP001198962"/>
    </source>
</evidence>
<dbReference type="EMBL" id="JAJEPU010000015">
    <property type="protein sequence ID" value="MCC2164548.1"/>
    <property type="molecule type" value="Genomic_DNA"/>
</dbReference>
<keyword evidence="3" id="KW-1185">Reference proteome</keyword>
<name>A0AAE3AMM0_9FIRM</name>
<gene>
    <name evidence="2" type="ORF">LKD32_06595</name>
</gene>
<comment type="caution">
    <text evidence="2">The sequence shown here is derived from an EMBL/GenBank/DDBJ whole genome shotgun (WGS) entry which is preliminary data.</text>
</comment>
<dbReference type="Proteomes" id="UP001198962">
    <property type="component" value="Unassembled WGS sequence"/>
</dbReference>
<organism evidence="2 3">
    <name type="scientific">Brotaphodocola catenula</name>
    <dbReference type="NCBI Taxonomy" id="2885361"/>
    <lineage>
        <taxon>Bacteria</taxon>
        <taxon>Bacillati</taxon>
        <taxon>Bacillota</taxon>
        <taxon>Clostridia</taxon>
        <taxon>Lachnospirales</taxon>
        <taxon>Lachnospiraceae</taxon>
        <taxon>Brotaphodocola</taxon>
    </lineage>
</organism>
<dbReference type="RefSeq" id="WP_308451190.1">
    <property type="nucleotide sequence ID" value="NZ_JAJEPU010000015.1"/>
</dbReference>
<accession>A0AAE3AMM0</accession>
<dbReference type="InterPro" id="IPR058709">
    <property type="entry name" value="BSH_RND-rel"/>
</dbReference>
<protein>
    <recommendedName>
        <fullName evidence="1">RND related barrel-sandwich hybrid domain-containing protein</fullName>
    </recommendedName>
</protein>
<reference evidence="2" key="1">
    <citation type="submission" date="2021-10" db="EMBL/GenBank/DDBJ databases">
        <title>Anaerobic single-cell dispensing facilitates the cultivation of human gut bacteria.</title>
        <authorList>
            <person name="Afrizal A."/>
        </authorList>
    </citation>
    <scope>NUCLEOTIDE SEQUENCE</scope>
    <source>
        <strain evidence="2">CLA-AA-H274</strain>
    </source>
</reference>
<feature type="domain" description="RND related barrel-sandwich hybrid" evidence="1">
    <location>
        <begin position="48"/>
        <end position="191"/>
    </location>
</feature>
<sequence length="445" mass="50432">MIIFAIIFIYLIFSVYKYVRKDKIQFYEVVEGNIVNDTQYTGLILRNEQVESTDRSGYINYYIREGKRAGVGTRIYSIDETGSLAKFMEENPDANVTLTSENLSDIKRQLSSFSIGYSDQRFSDVYDLRYTLEASVLEYVNFNALGNLDAMLEQTGITFQQVRAPLSGVVSYAIDGMEGLTADQVSADSFDRTKYTKSIPKSGDLIEQSTPVYKLVTSDDWSLIFPLKEDAVAEYSDKTSLHVTFPTYDLDTDGDFSMFTGTDGAQYGKLDFHQYMVQFVGERYVDFEVDTERMDGLKIPVTAVTEKNFYLVPEDYLAKGGDNGDIGFMREVYSESGTSLEFVPVTIYYSDGEYDYIEMGDKAPLKGGDYIDKPNSQERYQIGQTASLQGVYNINKGYAVFKQIEILKSNDEYYTVKKGTNYGLAVFDHIVLDANSVYEGELIYQ</sequence>